<comment type="caution">
    <text evidence="3">The sequence shown here is derived from an EMBL/GenBank/DDBJ whole genome shotgun (WGS) entry which is preliminary data.</text>
</comment>
<dbReference type="EMBL" id="QXDL01000337">
    <property type="protein sequence ID" value="RIH75970.1"/>
    <property type="molecule type" value="Genomic_DNA"/>
</dbReference>
<reference evidence="3 4" key="1">
    <citation type="submission" date="2018-08" db="EMBL/GenBank/DDBJ databases">
        <title>Meiothermus terrae DSM 26712 genome sequencing project.</title>
        <authorList>
            <person name="Da Costa M.S."/>
            <person name="Albuquerque L."/>
            <person name="Raposo P."/>
            <person name="Froufe H.J.C."/>
            <person name="Barroso C.S."/>
            <person name="Egas C."/>
        </authorList>
    </citation>
    <scope>NUCLEOTIDE SEQUENCE [LARGE SCALE GENOMIC DNA]</scope>
    <source>
        <strain evidence="3 4">DSM 26712</strain>
    </source>
</reference>
<dbReference type="CDD" id="cd17557">
    <property type="entry name" value="REC_Rcp-like"/>
    <property type="match status" value="1"/>
</dbReference>
<dbReference type="InterPro" id="IPR001789">
    <property type="entry name" value="Sig_transdc_resp-reg_receiver"/>
</dbReference>
<dbReference type="Pfam" id="PF00072">
    <property type="entry name" value="Response_reg"/>
    <property type="match status" value="1"/>
</dbReference>
<sequence length="137" mass="15225">MPPLVLLVEDDPGDVLLVRRAFQKADLEAVLEVVEDGEAALARLRDPSRPWPRVVLLDLNLPRKSGLEVLGEIKTDPELRVLPVTVLTSSRAAEDLRQAYTLGVNSYLVKPVALQELVEIVQAVDVYWLHLNVTPKS</sequence>
<dbReference type="PROSITE" id="PS50110">
    <property type="entry name" value="RESPONSE_REGULATORY"/>
    <property type="match status" value="1"/>
</dbReference>
<feature type="modified residue" description="4-aspartylphosphate" evidence="1">
    <location>
        <position position="58"/>
    </location>
</feature>
<dbReference type="SUPFAM" id="SSF52172">
    <property type="entry name" value="CheY-like"/>
    <property type="match status" value="1"/>
</dbReference>
<dbReference type="SMART" id="SM00448">
    <property type="entry name" value="REC"/>
    <property type="match status" value="1"/>
</dbReference>
<evidence type="ECO:0000256" key="1">
    <source>
        <dbReference type="PROSITE-ProRule" id="PRU00169"/>
    </source>
</evidence>
<dbReference type="InterPro" id="IPR011006">
    <property type="entry name" value="CheY-like_superfamily"/>
</dbReference>
<organism evidence="3 4">
    <name type="scientific">Calidithermus terrae</name>
    <dbReference type="NCBI Taxonomy" id="1408545"/>
    <lineage>
        <taxon>Bacteria</taxon>
        <taxon>Thermotogati</taxon>
        <taxon>Deinococcota</taxon>
        <taxon>Deinococci</taxon>
        <taxon>Thermales</taxon>
        <taxon>Thermaceae</taxon>
        <taxon>Calidithermus</taxon>
    </lineage>
</organism>
<protein>
    <submittedName>
        <fullName evidence="3">Response regulator rcp1</fullName>
    </submittedName>
</protein>
<dbReference type="GO" id="GO:0000160">
    <property type="term" value="P:phosphorelay signal transduction system"/>
    <property type="evidence" value="ECO:0007669"/>
    <property type="project" value="InterPro"/>
</dbReference>
<feature type="domain" description="Response regulatory" evidence="2">
    <location>
        <begin position="4"/>
        <end position="125"/>
    </location>
</feature>
<proteinExistence type="predicted"/>
<evidence type="ECO:0000313" key="4">
    <source>
        <dbReference type="Proteomes" id="UP000265715"/>
    </source>
</evidence>
<dbReference type="RefSeq" id="WP_119316751.1">
    <property type="nucleotide sequence ID" value="NZ_QXDL01000337.1"/>
</dbReference>
<accession>A0A399E0H3</accession>
<keyword evidence="1" id="KW-0597">Phosphoprotein</keyword>
<dbReference type="Gene3D" id="3.40.50.2300">
    <property type="match status" value="1"/>
</dbReference>
<dbReference type="PANTHER" id="PTHR44520">
    <property type="entry name" value="RESPONSE REGULATOR RCP1-RELATED"/>
    <property type="match status" value="1"/>
</dbReference>
<name>A0A399E0H3_9DEIN</name>
<gene>
    <name evidence="3" type="primary">rcp1_2</name>
    <name evidence="3" type="ORF">Mterra_03927</name>
</gene>
<dbReference type="InterPro" id="IPR052893">
    <property type="entry name" value="TCS_response_regulator"/>
</dbReference>
<dbReference type="Proteomes" id="UP000265715">
    <property type="component" value="Unassembled WGS sequence"/>
</dbReference>
<evidence type="ECO:0000259" key="2">
    <source>
        <dbReference type="PROSITE" id="PS50110"/>
    </source>
</evidence>
<keyword evidence="4" id="KW-1185">Reference proteome</keyword>
<evidence type="ECO:0000313" key="3">
    <source>
        <dbReference type="EMBL" id="RIH75970.1"/>
    </source>
</evidence>
<dbReference type="AlphaFoldDB" id="A0A399E0H3"/>
<dbReference type="OrthoDB" id="9793918at2"/>